<dbReference type="SUPFAM" id="SSF103473">
    <property type="entry name" value="MFS general substrate transporter"/>
    <property type="match status" value="1"/>
</dbReference>
<protein>
    <submittedName>
        <fullName evidence="9">MFS transporter</fullName>
    </submittedName>
</protein>
<feature type="domain" description="Major facilitator superfamily (MFS) profile" evidence="8">
    <location>
        <begin position="215"/>
        <end position="402"/>
    </location>
</feature>
<comment type="caution">
    <text evidence="9">The sequence shown here is derived from an EMBL/GenBank/DDBJ whole genome shotgun (WGS) entry which is preliminary data.</text>
</comment>
<keyword evidence="4 7" id="KW-0812">Transmembrane</keyword>
<evidence type="ECO:0000256" key="1">
    <source>
        <dbReference type="ARBA" id="ARBA00004429"/>
    </source>
</evidence>
<evidence type="ECO:0000256" key="5">
    <source>
        <dbReference type="ARBA" id="ARBA00022989"/>
    </source>
</evidence>
<keyword evidence="2" id="KW-0813">Transport</keyword>
<proteinExistence type="predicted"/>
<name>A0ABU3M2Y1_9ACTN</name>
<evidence type="ECO:0000259" key="8">
    <source>
        <dbReference type="PROSITE" id="PS50850"/>
    </source>
</evidence>
<keyword evidence="3" id="KW-1003">Cell membrane</keyword>
<dbReference type="Pfam" id="PF05977">
    <property type="entry name" value="MFS_3"/>
    <property type="match status" value="1"/>
</dbReference>
<evidence type="ECO:0000256" key="4">
    <source>
        <dbReference type="ARBA" id="ARBA00022692"/>
    </source>
</evidence>
<evidence type="ECO:0000256" key="7">
    <source>
        <dbReference type="SAM" id="Phobius"/>
    </source>
</evidence>
<feature type="transmembrane region" description="Helical" evidence="7">
    <location>
        <begin position="48"/>
        <end position="69"/>
    </location>
</feature>
<comment type="subcellular location">
    <subcellularLocation>
        <location evidence="1">Cell inner membrane</location>
        <topology evidence="1">Multi-pass membrane protein</topology>
    </subcellularLocation>
</comment>
<feature type="transmembrane region" description="Helical" evidence="7">
    <location>
        <begin position="20"/>
        <end position="42"/>
    </location>
</feature>
<feature type="transmembrane region" description="Helical" evidence="7">
    <location>
        <begin position="81"/>
        <end position="102"/>
    </location>
</feature>
<feature type="transmembrane region" description="Helical" evidence="7">
    <location>
        <begin position="284"/>
        <end position="303"/>
    </location>
</feature>
<evidence type="ECO:0000256" key="2">
    <source>
        <dbReference type="ARBA" id="ARBA00022448"/>
    </source>
</evidence>
<dbReference type="PANTHER" id="PTHR23513">
    <property type="entry name" value="INTEGRAL MEMBRANE EFFLUX PROTEIN-RELATED"/>
    <property type="match status" value="1"/>
</dbReference>
<accession>A0ABU3M2Y1</accession>
<dbReference type="Proteomes" id="UP001257948">
    <property type="component" value="Unassembled WGS sequence"/>
</dbReference>
<keyword evidence="6 7" id="KW-0472">Membrane</keyword>
<evidence type="ECO:0000313" key="10">
    <source>
        <dbReference type="Proteomes" id="UP001257948"/>
    </source>
</evidence>
<dbReference type="PANTHER" id="PTHR23513:SF9">
    <property type="entry name" value="ENTEROBACTIN EXPORTER ENTS"/>
    <property type="match status" value="1"/>
</dbReference>
<feature type="transmembrane region" description="Helical" evidence="7">
    <location>
        <begin position="371"/>
        <end position="396"/>
    </location>
</feature>
<feature type="transmembrane region" description="Helical" evidence="7">
    <location>
        <begin position="253"/>
        <end position="272"/>
    </location>
</feature>
<dbReference type="PROSITE" id="PS50850">
    <property type="entry name" value="MFS"/>
    <property type="match status" value="1"/>
</dbReference>
<dbReference type="RefSeq" id="WP_314206187.1">
    <property type="nucleotide sequence ID" value="NZ_JAVTLL010000029.1"/>
</dbReference>
<dbReference type="EMBL" id="JAVTLL010000029">
    <property type="protein sequence ID" value="MDT7845856.1"/>
    <property type="molecule type" value="Genomic_DNA"/>
</dbReference>
<reference evidence="10" key="1">
    <citation type="submission" date="2023-07" db="EMBL/GenBank/DDBJ databases">
        <title>Draft genome sequence of the endophytic actinobacterium Streptomyces justiciae WPN32, a potential antibiotic producer.</title>
        <authorList>
            <person name="Yasawong M."/>
            <person name="Pana W."/>
            <person name="Ganta P."/>
            <person name="Santapan N."/>
            <person name="Songngamsuk T."/>
            <person name="Phatcharaharikarn M."/>
            <person name="Kerdtoob S."/>
            <person name="Nantapong N."/>
        </authorList>
    </citation>
    <scope>NUCLEOTIDE SEQUENCE [LARGE SCALE GENOMIC DNA]</scope>
    <source>
        <strain evidence="10">WPN32</strain>
    </source>
</reference>
<dbReference type="InterPro" id="IPR036259">
    <property type="entry name" value="MFS_trans_sf"/>
</dbReference>
<dbReference type="Gene3D" id="1.20.1250.20">
    <property type="entry name" value="MFS general substrate transporter like domains"/>
    <property type="match status" value="1"/>
</dbReference>
<feature type="transmembrane region" description="Helical" evidence="7">
    <location>
        <begin position="221"/>
        <end position="241"/>
    </location>
</feature>
<dbReference type="CDD" id="cd06173">
    <property type="entry name" value="MFS_MefA_like"/>
    <property type="match status" value="1"/>
</dbReference>
<organism evidence="9 10">
    <name type="scientific">Streptomyces justiciae</name>
    <dbReference type="NCBI Taxonomy" id="2780140"/>
    <lineage>
        <taxon>Bacteria</taxon>
        <taxon>Bacillati</taxon>
        <taxon>Actinomycetota</taxon>
        <taxon>Actinomycetes</taxon>
        <taxon>Kitasatosporales</taxon>
        <taxon>Streptomycetaceae</taxon>
        <taxon>Streptomyces</taxon>
    </lineage>
</organism>
<evidence type="ECO:0000313" key="9">
    <source>
        <dbReference type="EMBL" id="MDT7845856.1"/>
    </source>
</evidence>
<evidence type="ECO:0000256" key="6">
    <source>
        <dbReference type="ARBA" id="ARBA00023136"/>
    </source>
</evidence>
<keyword evidence="5 7" id="KW-1133">Transmembrane helix</keyword>
<evidence type="ECO:0000256" key="3">
    <source>
        <dbReference type="ARBA" id="ARBA00022475"/>
    </source>
</evidence>
<keyword evidence="10" id="KW-1185">Reference proteome</keyword>
<dbReference type="InterPro" id="IPR020846">
    <property type="entry name" value="MFS_dom"/>
</dbReference>
<gene>
    <name evidence="9" type="ORF">RQC66_34590</name>
</gene>
<sequence>MRGLLIDVRPLRRAEFRRLWASGMVTTLGAQLTAVAVPMQLYDLTGSSAYVGLAGFVGFAPMALAALWGGTLADVRDRRRVLLSTTAGIALTSLLLWAQAWARLESAGVLLALVGVQQALFGANAAVSGAVVPRLVPRELLPAANTLQSLVSWSAGIAGPLLAGGLLPVVGAASLYLADAATLGVTLWAVWRLPSLPPVAEPGAGTRQFAAGFRLLAARQVLLVVYLADFSALFLGMPAALFPQLARETYPGANVGVLYAAISAGGVLAALFSGGFTRASRHGVAVAMSVCAWGLALATFGLADSLAVAAGWLVVAGGALLTLGVFRKSVLQSAVPDAMRGRLQGVDTVIAAGGPRLGDLVHGLAGASFGAAWAVTGGGVLTVTAGLALLVFFPAFRQHRAA</sequence>
<dbReference type="InterPro" id="IPR010290">
    <property type="entry name" value="TM_effector"/>
</dbReference>